<dbReference type="Pfam" id="PF18761">
    <property type="entry name" value="Heliorhodopsin"/>
    <property type="match status" value="1"/>
</dbReference>
<feature type="transmembrane region" description="Helical" evidence="1">
    <location>
        <begin position="21"/>
        <end position="41"/>
    </location>
</feature>
<gene>
    <name evidence="2" type="ORF">BHD05_05945</name>
</gene>
<dbReference type="InterPro" id="IPR041113">
    <property type="entry name" value="Heliorhodopsin"/>
</dbReference>
<dbReference type="Proteomes" id="UP000464507">
    <property type="component" value="Chromosome"/>
</dbReference>
<feature type="transmembrane region" description="Helical" evidence="1">
    <location>
        <begin position="161"/>
        <end position="182"/>
    </location>
</feature>
<keyword evidence="1" id="KW-0812">Transmembrane</keyword>
<evidence type="ECO:0000256" key="1">
    <source>
        <dbReference type="SAM" id="Phobius"/>
    </source>
</evidence>
<reference evidence="2 3" key="1">
    <citation type="submission" date="2016-09" db="EMBL/GenBank/DDBJ databases">
        <title>Complete genome sequence of microbes from the polar regions.</title>
        <authorList>
            <person name="Liao L."/>
            <person name="Chen B."/>
        </authorList>
    </citation>
    <scope>NUCLEOTIDE SEQUENCE [LARGE SCALE GENOMIC DNA]</scope>
    <source>
        <strain evidence="2 3">ZS314</strain>
    </source>
</reference>
<dbReference type="RefSeq" id="WP_161885625.1">
    <property type="nucleotide sequence ID" value="NZ_CP017146.1"/>
</dbReference>
<keyword evidence="3" id="KW-1185">Reference proteome</keyword>
<keyword evidence="1" id="KW-1133">Transmembrane helix</keyword>
<proteinExistence type="predicted"/>
<dbReference type="NCBIfam" id="NF038020">
    <property type="entry name" value="HeR"/>
    <property type="match status" value="1"/>
</dbReference>
<feature type="transmembrane region" description="Helical" evidence="1">
    <location>
        <begin position="194"/>
        <end position="213"/>
    </location>
</feature>
<accession>A0A7L5AGA7</accession>
<evidence type="ECO:0000313" key="3">
    <source>
        <dbReference type="Proteomes" id="UP000464507"/>
    </source>
</evidence>
<sequence length="260" mass="27030">MSVPNAGFEVGLRSLRRLSSVAGFLMLLQGMLLVGILSSTADRVLVPVSVDFPGDTGERVELLPVDVGLAVVVLCVLVAAARLGAVIPAGFTRLSGRLRSNDHAARWTEFAFTSSITVFLVAQLNGISDIGALVAIYALTSGMTLFSVLQERTTVRSGHPLLPLAFGAAVGIVPWGVIAFHQVGAGVVGEGPSVIVRVITLAMLAAAFAFAVTQWRDSRSALRGTHGVGGERMHVVLSVVQASLFAWLVVLGVVLPAGPG</sequence>
<feature type="transmembrane region" description="Helical" evidence="1">
    <location>
        <begin position="67"/>
        <end position="92"/>
    </location>
</feature>
<dbReference type="OrthoDB" id="2042238at2"/>
<evidence type="ECO:0000313" key="2">
    <source>
        <dbReference type="EMBL" id="QHO69257.1"/>
    </source>
</evidence>
<protein>
    <submittedName>
        <fullName evidence="2">Uncharacterized protein</fullName>
    </submittedName>
</protein>
<dbReference type="AlphaFoldDB" id="A0A7L5AGA7"/>
<name>A0A7L5AGA7_9MICO</name>
<keyword evidence="1" id="KW-0472">Membrane</keyword>
<dbReference type="EMBL" id="CP017146">
    <property type="protein sequence ID" value="QHO69257.1"/>
    <property type="molecule type" value="Genomic_DNA"/>
</dbReference>
<feature type="transmembrane region" description="Helical" evidence="1">
    <location>
        <begin position="130"/>
        <end position="149"/>
    </location>
</feature>
<feature type="transmembrane region" description="Helical" evidence="1">
    <location>
        <begin position="234"/>
        <end position="255"/>
    </location>
</feature>
<organism evidence="2 3">
    <name type="scientific">Marisediminicola antarctica</name>
    <dbReference type="NCBI Taxonomy" id="674079"/>
    <lineage>
        <taxon>Bacteria</taxon>
        <taxon>Bacillati</taxon>
        <taxon>Actinomycetota</taxon>
        <taxon>Actinomycetes</taxon>
        <taxon>Micrococcales</taxon>
        <taxon>Microbacteriaceae</taxon>
        <taxon>Marisediminicola</taxon>
    </lineage>
</organism>
<dbReference type="KEGG" id="mant:BHD05_05945"/>
<feature type="transmembrane region" description="Helical" evidence="1">
    <location>
        <begin position="104"/>
        <end position="124"/>
    </location>
</feature>